<evidence type="ECO:0000256" key="1">
    <source>
        <dbReference type="SAM" id="MobiDB-lite"/>
    </source>
</evidence>
<dbReference type="EMBL" id="JACGWJ010000013">
    <property type="protein sequence ID" value="KAL0379068.1"/>
    <property type="molecule type" value="Genomic_DNA"/>
</dbReference>
<proteinExistence type="predicted"/>
<feature type="region of interest" description="Disordered" evidence="1">
    <location>
        <begin position="1"/>
        <end position="39"/>
    </location>
</feature>
<evidence type="ECO:0000313" key="2">
    <source>
        <dbReference type="EMBL" id="KAL0379068.1"/>
    </source>
</evidence>
<reference evidence="2" key="2">
    <citation type="journal article" date="2024" name="Plant">
        <title>Genomic evolution and insights into agronomic trait innovations of Sesamum species.</title>
        <authorList>
            <person name="Miao H."/>
            <person name="Wang L."/>
            <person name="Qu L."/>
            <person name="Liu H."/>
            <person name="Sun Y."/>
            <person name="Le M."/>
            <person name="Wang Q."/>
            <person name="Wei S."/>
            <person name="Zheng Y."/>
            <person name="Lin W."/>
            <person name="Duan Y."/>
            <person name="Cao H."/>
            <person name="Xiong S."/>
            <person name="Wang X."/>
            <person name="Wei L."/>
            <person name="Li C."/>
            <person name="Ma Q."/>
            <person name="Ju M."/>
            <person name="Zhao R."/>
            <person name="Li G."/>
            <person name="Mu C."/>
            <person name="Tian Q."/>
            <person name="Mei H."/>
            <person name="Zhang T."/>
            <person name="Gao T."/>
            <person name="Zhang H."/>
        </authorList>
    </citation>
    <scope>NUCLEOTIDE SEQUENCE</scope>
    <source>
        <strain evidence="2">G02</strain>
    </source>
</reference>
<sequence length="100" mass="11398">MVSRDSLRAGSYSSSAQTRVSQAQAERVWSTNHTEGQALKRRTGTSRINMLKFLALHRPSNGVWTKWPLPERLSKMGTKYFSRDFLQITGMAIKIVRISK</sequence>
<protein>
    <submittedName>
        <fullName evidence="2">Uncharacterized protein</fullName>
    </submittedName>
</protein>
<name>A0AAW2RHY1_SESRA</name>
<dbReference type="AlphaFoldDB" id="A0AAW2RHY1"/>
<feature type="compositionally biased region" description="Polar residues" evidence="1">
    <location>
        <begin position="11"/>
        <end position="35"/>
    </location>
</feature>
<accession>A0AAW2RHY1</accession>
<gene>
    <name evidence="2" type="ORF">Sradi_3212300</name>
</gene>
<reference evidence="2" key="1">
    <citation type="submission" date="2020-06" db="EMBL/GenBank/DDBJ databases">
        <authorList>
            <person name="Li T."/>
            <person name="Hu X."/>
            <person name="Zhang T."/>
            <person name="Song X."/>
            <person name="Zhang H."/>
            <person name="Dai N."/>
            <person name="Sheng W."/>
            <person name="Hou X."/>
            <person name="Wei L."/>
        </authorList>
    </citation>
    <scope>NUCLEOTIDE SEQUENCE</scope>
    <source>
        <strain evidence="2">G02</strain>
        <tissue evidence="2">Leaf</tissue>
    </source>
</reference>
<comment type="caution">
    <text evidence="2">The sequence shown here is derived from an EMBL/GenBank/DDBJ whole genome shotgun (WGS) entry which is preliminary data.</text>
</comment>
<organism evidence="2">
    <name type="scientific">Sesamum radiatum</name>
    <name type="common">Black benniseed</name>
    <dbReference type="NCBI Taxonomy" id="300843"/>
    <lineage>
        <taxon>Eukaryota</taxon>
        <taxon>Viridiplantae</taxon>
        <taxon>Streptophyta</taxon>
        <taxon>Embryophyta</taxon>
        <taxon>Tracheophyta</taxon>
        <taxon>Spermatophyta</taxon>
        <taxon>Magnoliopsida</taxon>
        <taxon>eudicotyledons</taxon>
        <taxon>Gunneridae</taxon>
        <taxon>Pentapetalae</taxon>
        <taxon>asterids</taxon>
        <taxon>lamiids</taxon>
        <taxon>Lamiales</taxon>
        <taxon>Pedaliaceae</taxon>
        <taxon>Sesamum</taxon>
    </lineage>
</organism>